<keyword evidence="4 6" id="KW-0548">Nucleotidyltransferase</keyword>
<dbReference type="SUPFAM" id="SSF53448">
    <property type="entry name" value="Nucleotide-diphospho-sugar transferases"/>
    <property type="match status" value="1"/>
</dbReference>
<evidence type="ECO:0000256" key="4">
    <source>
        <dbReference type="ARBA" id="ARBA00022695"/>
    </source>
</evidence>
<sequence length="294" mass="33470">MKRVRKAVIPAAGIGTRVLPATKAQPKEMLPIIDKPALQFLVEELISSGITEILIITGRNKESIENHFDYSYELETILKQRGKTELLNVVEKISNLANIYYVRQKEPLGLGHAISRAESFVGDEPFVVLLGDDIMYTQNKPVSKQLVDKYYELGGGNILGIQKVPHDQTYKYGIINIDKKIDDRTYKVNDFIEKPNVEVAPSDYAALGRYVLEPKIFEYLKTIKPGANGEIQLTDAILKMEKDTNNLYAYDFDALRYDTGDKFGMFKATVEFGLRHEELKDKIKKYLKELVKDL</sequence>
<dbReference type="Proteomes" id="UP001225134">
    <property type="component" value="Unassembled WGS sequence"/>
</dbReference>
<dbReference type="RefSeq" id="WP_285153252.1">
    <property type="nucleotide sequence ID" value="NZ_JASSPP010000010.1"/>
</dbReference>
<comment type="caution">
    <text evidence="8">The sequence shown here is derived from an EMBL/GenBank/DDBJ whole genome shotgun (WGS) entry which is preliminary data.</text>
</comment>
<evidence type="ECO:0000313" key="8">
    <source>
        <dbReference type="EMBL" id="MDK9581034.1"/>
    </source>
</evidence>
<comment type="similarity">
    <text evidence="1 6">Belongs to the UDPGP type 2 family.</text>
</comment>
<dbReference type="InterPro" id="IPR005835">
    <property type="entry name" value="NTP_transferase_dom"/>
</dbReference>
<proteinExistence type="inferred from homology"/>
<dbReference type="EMBL" id="JASSPP010000010">
    <property type="protein sequence ID" value="MDK9581034.1"/>
    <property type="molecule type" value="Genomic_DNA"/>
</dbReference>
<name>A0ABT7HLG5_9FUSO</name>
<dbReference type="EC" id="2.7.7.9" evidence="2 6"/>
<evidence type="ECO:0000259" key="7">
    <source>
        <dbReference type="Pfam" id="PF00483"/>
    </source>
</evidence>
<dbReference type="InterPro" id="IPR029044">
    <property type="entry name" value="Nucleotide-diphossugar_trans"/>
</dbReference>
<dbReference type="CDD" id="cd02541">
    <property type="entry name" value="UGPase_prokaryotic"/>
    <property type="match status" value="1"/>
</dbReference>
<feature type="domain" description="Nucleotidyl transferase" evidence="7">
    <location>
        <begin position="6"/>
        <end position="268"/>
    </location>
</feature>
<gene>
    <name evidence="8" type="primary">galU</name>
    <name evidence="8" type="ORF">QQA45_05935</name>
</gene>
<dbReference type="Gene3D" id="3.90.550.10">
    <property type="entry name" value="Spore Coat Polysaccharide Biosynthesis Protein SpsA, Chain A"/>
    <property type="match status" value="1"/>
</dbReference>
<dbReference type="GO" id="GO:0003983">
    <property type="term" value="F:UTP:glucose-1-phosphate uridylyltransferase activity"/>
    <property type="evidence" value="ECO:0007669"/>
    <property type="project" value="UniProtKB-EC"/>
</dbReference>
<protein>
    <recommendedName>
        <fullName evidence="2 6">UTP--glucose-1-phosphate uridylyltransferase</fullName>
        <ecNumber evidence="2 6">2.7.7.9</ecNumber>
    </recommendedName>
    <alternativeName>
        <fullName evidence="6">UDP-glucose pyrophosphorylase</fullName>
    </alternativeName>
</protein>
<accession>A0ABT7HLG5</accession>
<dbReference type="NCBIfam" id="TIGR01099">
    <property type="entry name" value="galU"/>
    <property type="match status" value="1"/>
</dbReference>
<organism evidence="8 9">
    <name type="scientific">Sneathia sanguinegens</name>
    <dbReference type="NCBI Taxonomy" id="40543"/>
    <lineage>
        <taxon>Bacteria</taxon>
        <taxon>Fusobacteriati</taxon>
        <taxon>Fusobacteriota</taxon>
        <taxon>Fusobacteriia</taxon>
        <taxon>Fusobacteriales</taxon>
        <taxon>Leptotrichiaceae</taxon>
        <taxon>Sneathia</taxon>
    </lineage>
</organism>
<evidence type="ECO:0000313" key="9">
    <source>
        <dbReference type="Proteomes" id="UP001225134"/>
    </source>
</evidence>
<evidence type="ECO:0000256" key="3">
    <source>
        <dbReference type="ARBA" id="ARBA00022679"/>
    </source>
</evidence>
<reference evidence="8 9" key="1">
    <citation type="submission" date="2023-06" db="EMBL/GenBank/DDBJ databases">
        <title>Antibody response to the Sneathia vaginalis cytopathogenic toxin A during pregnancy.</title>
        <authorList>
            <person name="Mccoy Z.T."/>
            <person name="Serrano M.G."/>
            <person name="Spaine K."/>
            <person name="Edwards D.J."/>
            <person name="Buck G.A."/>
            <person name="Jefferson K."/>
        </authorList>
    </citation>
    <scope>NUCLEOTIDE SEQUENCE [LARGE SCALE GENOMIC DNA]</scope>
    <source>
        <strain evidence="8 9">CCUG 42621</strain>
    </source>
</reference>
<dbReference type="PANTHER" id="PTHR43197">
    <property type="entry name" value="UTP--GLUCOSE-1-PHOSPHATE URIDYLYLTRANSFERASE"/>
    <property type="match status" value="1"/>
</dbReference>
<dbReference type="Pfam" id="PF00483">
    <property type="entry name" value="NTP_transferase"/>
    <property type="match status" value="1"/>
</dbReference>
<keyword evidence="9" id="KW-1185">Reference proteome</keyword>
<keyword evidence="3 6" id="KW-0808">Transferase</keyword>
<dbReference type="InterPro" id="IPR005771">
    <property type="entry name" value="GalU_uridylyltTrfase_bac/arc"/>
</dbReference>
<evidence type="ECO:0000256" key="5">
    <source>
        <dbReference type="ARBA" id="ARBA00048128"/>
    </source>
</evidence>
<comment type="catalytic activity">
    <reaction evidence="5 6">
        <text>alpha-D-glucose 1-phosphate + UTP + H(+) = UDP-alpha-D-glucose + diphosphate</text>
        <dbReference type="Rhea" id="RHEA:19889"/>
        <dbReference type="ChEBI" id="CHEBI:15378"/>
        <dbReference type="ChEBI" id="CHEBI:33019"/>
        <dbReference type="ChEBI" id="CHEBI:46398"/>
        <dbReference type="ChEBI" id="CHEBI:58601"/>
        <dbReference type="ChEBI" id="CHEBI:58885"/>
        <dbReference type="EC" id="2.7.7.9"/>
    </reaction>
</comment>
<evidence type="ECO:0000256" key="1">
    <source>
        <dbReference type="ARBA" id="ARBA00006890"/>
    </source>
</evidence>
<dbReference type="PANTHER" id="PTHR43197:SF1">
    <property type="entry name" value="UTP--GLUCOSE-1-PHOSPHATE URIDYLYLTRANSFERASE"/>
    <property type="match status" value="1"/>
</dbReference>
<evidence type="ECO:0000256" key="2">
    <source>
        <dbReference type="ARBA" id="ARBA00012415"/>
    </source>
</evidence>
<evidence type="ECO:0000256" key="6">
    <source>
        <dbReference type="RuleBase" id="RU361259"/>
    </source>
</evidence>